<proteinExistence type="inferred from homology"/>
<dbReference type="EMBL" id="LN829119">
    <property type="protein sequence ID" value="CPR16909.1"/>
    <property type="molecule type" value="Genomic_DNA"/>
</dbReference>
<evidence type="ECO:0000256" key="7">
    <source>
        <dbReference type="SAM" id="Phobius"/>
    </source>
</evidence>
<dbReference type="AlphaFoldDB" id="A0A0D6JDA2"/>
<evidence type="ECO:0000256" key="1">
    <source>
        <dbReference type="ARBA" id="ARBA00004141"/>
    </source>
</evidence>
<dbReference type="GO" id="GO:0016020">
    <property type="term" value="C:membrane"/>
    <property type="evidence" value="ECO:0007669"/>
    <property type="project" value="UniProtKB-SubCell"/>
</dbReference>
<feature type="transmembrane region" description="Helical" evidence="7">
    <location>
        <begin position="68"/>
        <end position="86"/>
    </location>
</feature>
<organism evidence="8 9">
    <name type="scientific">Candidatus Filomicrobium marinum</name>
    <dbReference type="NCBI Taxonomy" id="1608628"/>
    <lineage>
        <taxon>Bacteria</taxon>
        <taxon>Pseudomonadati</taxon>
        <taxon>Pseudomonadota</taxon>
        <taxon>Alphaproteobacteria</taxon>
        <taxon>Hyphomicrobiales</taxon>
        <taxon>Hyphomicrobiaceae</taxon>
        <taxon>Filomicrobium</taxon>
    </lineage>
</organism>
<reference evidence="9" key="1">
    <citation type="submission" date="2015-02" db="EMBL/GenBank/DDBJ databases">
        <authorList>
            <person name="Chooi Y.-H."/>
        </authorList>
    </citation>
    <scope>NUCLEOTIDE SEQUENCE [LARGE SCALE GENOMIC DNA]</scope>
    <source>
        <strain evidence="9">strain Y</strain>
    </source>
</reference>
<keyword evidence="9" id="KW-1185">Reference proteome</keyword>
<evidence type="ECO:0000313" key="8">
    <source>
        <dbReference type="EMBL" id="CPR16909.1"/>
    </source>
</evidence>
<comment type="similarity">
    <text evidence="2">Belongs to the autoinducer-2 exporter (AI-2E) (TC 2.A.86) family.</text>
</comment>
<dbReference type="Proteomes" id="UP000033187">
    <property type="component" value="Chromosome 1"/>
</dbReference>
<protein>
    <recommendedName>
        <fullName evidence="10">Permease</fullName>
    </recommendedName>
</protein>
<accession>A0A0D6JDA2</accession>
<feature type="transmembrane region" description="Helical" evidence="7">
    <location>
        <begin position="42"/>
        <end position="62"/>
    </location>
</feature>
<sequence>MAQNTVGSALPSAAERAEAPTGPNYDTAPQAPAEVRRFTQSFVQFSTIALFVMALGICLYLGQYIFAPVAAGVLVGFTFGPISSWLERRGIRPSIAAGGIVLSLVTLVGFLIFALAVPLENWSSRLPEITHAIERQWLKVKEPIDKLKQVEKQVSDAAKSEQAQPMEVTVKPQGIITDLISSAADMVARLLIFVATFYFFLATRTNLKRSGLRFLPTRRLQFSVARIVRDTEAYLSRYVATITAINFGLGVCVGIAMYAIGLPQPYMWGALAMVLNYAVYVGPAVMAVILLGVGLLTFPDSVMALAPPIAYIALNGLEGQFVTPAILGGRLTLNPLVVFVSIAFWLWLWGPIGAFLAVPILIIGSMTLYHLVPNVKRRSRPAPTK</sequence>
<feature type="transmembrane region" description="Helical" evidence="7">
    <location>
        <begin position="238"/>
        <end position="260"/>
    </location>
</feature>
<dbReference type="KEGG" id="fiy:BN1229_v1_1019"/>
<evidence type="ECO:0000256" key="4">
    <source>
        <dbReference type="ARBA" id="ARBA00022989"/>
    </source>
</evidence>
<dbReference type="PANTHER" id="PTHR21716">
    <property type="entry name" value="TRANSMEMBRANE PROTEIN"/>
    <property type="match status" value="1"/>
</dbReference>
<keyword evidence="4 7" id="KW-1133">Transmembrane helix</keyword>
<evidence type="ECO:0000256" key="6">
    <source>
        <dbReference type="SAM" id="MobiDB-lite"/>
    </source>
</evidence>
<comment type="subcellular location">
    <subcellularLocation>
        <location evidence="1">Membrane</location>
        <topology evidence="1">Multi-pass membrane protein</topology>
    </subcellularLocation>
</comment>
<evidence type="ECO:0008006" key="10">
    <source>
        <dbReference type="Google" id="ProtNLM"/>
    </source>
</evidence>
<dbReference type="PANTHER" id="PTHR21716:SF16">
    <property type="entry name" value="BLL1467 PROTEIN"/>
    <property type="match status" value="1"/>
</dbReference>
<evidence type="ECO:0000313" key="9">
    <source>
        <dbReference type="Proteomes" id="UP000033187"/>
    </source>
</evidence>
<dbReference type="GO" id="GO:0055085">
    <property type="term" value="P:transmembrane transport"/>
    <property type="evidence" value="ECO:0007669"/>
    <property type="project" value="TreeGrafter"/>
</dbReference>
<name>A0A0D6JDA2_9HYPH</name>
<dbReference type="RefSeq" id="WP_052743707.1">
    <property type="nucleotide sequence ID" value="NZ_LN829118.1"/>
</dbReference>
<dbReference type="OrthoDB" id="9799225at2"/>
<gene>
    <name evidence="8" type="ORF">YBN1229_v1_1019</name>
</gene>
<dbReference type="KEGG" id="fil:BN1229_v1_1015"/>
<keyword evidence="3 7" id="KW-0812">Transmembrane</keyword>
<feature type="transmembrane region" description="Helical" evidence="7">
    <location>
        <begin position="95"/>
        <end position="117"/>
    </location>
</feature>
<feature type="transmembrane region" description="Helical" evidence="7">
    <location>
        <begin position="266"/>
        <end position="296"/>
    </location>
</feature>
<dbReference type="Pfam" id="PF01594">
    <property type="entry name" value="AI-2E_transport"/>
    <property type="match status" value="1"/>
</dbReference>
<keyword evidence="5 7" id="KW-0472">Membrane</keyword>
<feature type="transmembrane region" description="Helical" evidence="7">
    <location>
        <begin position="354"/>
        <end position="372"/>
    </location>
</feature>
<evidence type="ECO:0000256" key="2">
    <source>
        <dbReference type="ARBA" id="ARBA00009773"/>
    </source>
</evidence>
<feature type="region of interest" description="Disordered" evidence="6">
    <location>
        <begin position="1"/>
        <end position="29"/>
    </location>
</feature>
<feature type="transmembrane region" description="Helical" evidence="7">
    <location>
        <begin position="331"/>
        <end position="348"/>
    </location>
</feature>
<evidence type="ECO:0000256" key="5">
    <source>
        <dbReference type="ARBA" id="ARBA00023136"/>
    </source>
</evidence>
<dbReference type="InterPro" id="IPR002549">
    <property type="entry name" value="AI-2E-like"/>
</dbReference>
<evidence type="ECO:0000256" key="3">
    <source>
        <dbReference type="ARBA" id="ARBA00022692"/>
    </source>
</evidence>
<feature type="transmembrane region" description="Helical" evidence="7">
    <location>
        <begin position="186"/>
        <end position="203"/>
    </location>
</feature>